<feature type="region of interest" description="Disordered" evidence="6">
    <location>
        <begin position="387"/>
        <end position="569"/>
    </location>
</feature>
<dbReference type="EMBL" id="JARJCW010000030">
    <property type="protein sequence ID" value="KAJ7209508.1"/>
    <property type="molecule type" value="Genomic_DNA"/>
</dbReference>
<dbReference type="GO" id="GO:0005881">
    <property type="term" value="C:cytoplasmic microtubule"/>
    <property type="evidence" value="ECO:0007669"/>
    <property type="project" value="TreeGrafter"/>
</dbReference>
<feature type="domain" description="CLASP N-terminal" evidence="7">
    <location>
        <begin position="8"/>
        <end position="227"/>
    </location>
</feature>
<keyword evidence="5" id="KW-0498">Mitosis</keyword>
<dbReference type="PANTHER" id="PTHR21567:SF60">
    <property type="entry name" value="CLASP N-TERMINAL DOMAIN-CONTAINING PROTEIN"/>
    <property type="match status" value="1"/>
</dbReference>
<dbReference type="AlphaFoldDB" id="A0AAD6VE47"/>
<evidence type="ECO:0000256" key="1">
    <source>
        <dbReference type="ARBA" id="ARBA00004186"/>
    </source>
</evidence>
<dbReference type="GO" id="GO:0008017">
    <property type="term" value="F:microtubule binding"/>
    <property type="evidence" value="ECO:0007669"/>
    <property type="project" value="TreeGrafter"/>
</dbReference>
<comment type="subcellular location">
    <subcellularLocation>
        <location evidence="1">Cytoplasm</location>
        <location evidence="1">Cytoskeleton</location>
        <location evidence="1">Spindle</location>
    </subcellularLocation>
</comment>
<feature type="compositionally biased region" description="Polar residues" evidence="6">
    <location>
        <begin position="344"/>
        <end position="356"/>
    </location>
</feature>
<accession>A0AAD6VE47</accession>
<evidence type="ECO:0000256" key="3">
    <source>
        <dbReference type="ARBA" id="ARBA00022618"/>
    </source>
</evidence>
<dbReference type="Gene3D" id="1.25.10.10">
    <property type="entry name" value="Leucine-rich Repeat Variant"/>
    <property type="match status" value="1"/>
</dbReference>
<keyword evidence="3" id="KW-0132">Cell division</keyword>
<dbReference type="PANTHER" id="PTHR21567">
    <property type="entry name" value="CLASP"/>
    <property type="match status" value="1"/>
</dbReference>
<comment type="similarity">
    <text evidence="2">Belongs to the CLASP family.</text>
</comment>
<name>A0AAD6VE47_9AGAR</name>
<evidence type="ECO:0000313" key="8">
    <source>
        <dbReference type="EMBL" id="KAJ7209508.1"/>
    </source>
</evidence>
<dbReference type="GO" id="GO:0051301">
    <property type="term" value="P:cell division"/>
    <property type="evidence" value="ECO:0007669"/>
    <property type="project" value="UniProtKB-KW"/>
</dbReference>
<feature type="compositionally biased region" description="Polar residues" evidence="6">
    <location>
        <begin position="448"/>
        <end position="457"/>
    </location>
</feature>
<organism evidence="8 9">
    <name type="scientific">Mycena pura</name>
    <dbReference type="NCBI Taxonomy" id="153505"/>
    <lineage>
        <taxon>Eukaryota</taxon>
        <taxon>Fungi</taxon>
        <taxon>Dikarya</taxon>
        <taxon>Basidiomycota</taxon>
        <taxon>Agaricomycotina</taxon>
        <taxon>Agaricomycetes</taxon>
        <taxon>Agaricomycetidae</taxon>
        <taxon>Agaricales</taxon>
        <taxon>Marasmiineae</taxon>
        <taxon>Mycenaceae</taxon>
        <taxon>Mycena</taxon>
    </lineage>
</organism>
<dbReference type="GO" id="GO:0005876">
    <property type="term" value="C:spindle microtubule"/>
    <property type="evidence" value="ECO:0007669"/>
    <property type="project" value="TreeGrafter"/>
</dbReference>
<proteinExistence type="inferred from homology"/>
<dbReference type="Proteomes" id="UP001219525">
    <property type="component" value="Unassembled WGS sequence"/>
</dbReference>
<evidence type="ECO:0000256" key="5">
    <source>
        <dbReference type="ARBA" id="ARBA00022776"/>
    </source>
</evidence>
<feature type="compositionally biased region" description="Basic and acidic residues" evidence="6">
    <location>
        <begin position="543"/>
        <end position="554"/>
    </location>
</feature>
<evidence type="ECO:0000259" key="7">
    <source>
        <dbReference type="Pfam" id="PF12348"/>
    </source>
</evidence>
<comment type="caution">
    <text evidence="8">The sequence shown here is derived from an EMBL/GenBank/DDBJ whole genome shotgun (WGS) entry which is preliminary data.</text>
</comment>
<feature type="compositionally biased region" description="Basic and acidic residues" evidence="6">
    <location>
        <begin position="525"/>
        <end position="534"/>
    </location>
</feature>
<keyword evidence="5" id="KW-0131">Cell cycle</keyword>
<sequence>MNPTFFQQHFDSIRSCFALIETEETWDTIASGITALASSCSDTESYTSAELVTVVRSISRPLVSAMNSERSRLSGVAIDLVGLVASCLGVAFDPLLAHFFPVLLALSSRASKVTVARARSCILTIIETTHLPSLLSYLTQSITDKSVPLRLTIVESTLACLNCFNPPDLERDTRAKEIELIIRSTARDASADVRKVSRKIFEAYQLLLPSRVENFIAPLTPTTRKYLDIKSKIADKSKPSHTHLPAPSKAAQLSSSTSAMRGPSSRRPPAHTRSASSPAVGPDIAVAATNNKPLLLKSIKAEMVPQNLPEAVPPSRQHLVAESTTAIERKRVVSMFAAVRPVVSSSQVGEGGQPTSDHPARRPQHVNNAAKATAVVARRVAIADVQPEKTFRAPPRIDNSTSTPSIRHVSTTTSGKPIAPVAPRVASQKTGAPAKKEVAKQSKEPVKSSYTQPTLSHISRAKTIQRPVPGSVGSRPLPGKTFSSKAHLPARKVKQPNPPIPGVGEVASTLFPVDREPQDVEVDKDDVSEQDQDHLSGTPAPKPDLEGRIQKSPETKPNIMVTPNPLDPATPPKADGGLNAAMSKTPISELLLSIERGFIFSPSAPLSPPQSYLDLDLAIPFPVQTIWPSSEPQDEDSGNIVHKPSDRVRRLESRRALGYVGINK</sequence>
<feature type="compositionally biased region" description="Polar residues" evidence="6">
    <location>
        <begin position="398"/>
        <end position="415"/>
    </location>
</feature>
<reference evidence="8" key="1">
    <citation type="submission" date="2023-03" db="EMBL/GenBank/DDBJ databases">
        <title>Massive genome expansion in bonnet fungi (Mycena s.s.) driven by repeated elements and novel gene families across ecological guilds.</title>
        <authorList>
            <consortium name="Lawrence Berkeley National Laboratory"/>
            <person name="Harder C.B."/>
            <person name="Miyauchi S."/>
            <person name="Viragh M."/>
            <person name="Kuo A."/>
            <person name="Thoen E."/>
            <person name="Andreopoulos B."/>
            <person name="Lu D."/>
            <person name="Skrede I."/>
            <person name="Drula E."/>
            <person name="Henrissat B."/>
            <person name="Morin E."/>
            <person name="Kohler A."/>
            <person name="Barry K."/>
            <person name="LaButti K."/>
            <person name="Morin E."/>
            <person name="Salamov A."/>
            <person name="Lipzen A."/>
            <person name="Mereny Z."/>
            <person name="Hegedus B."/>
            <person name="Baldrian P."/>
            <person name="Stursova M."/>
            <person name="Weitz H."/>
            <person name="Taylor A."/>
            <person name="Grigoriev I.V."/>
            <person name="Nagy L.G."/>
            <person name="Martin F."/>
            <person name="Kauserud H."/>
        </authorList>
    </citation>
    <scope>NUCLEOTIDE SEQUENCE</scope>
    <source>
        <strain evidence="8">9144</strain>
    </source>
</reference>
<keyword evidence="9" id="KW-1185">Reference proteome</keyword>
<dbReference type="InterPro" id="IPR011989">
    <property type="entry name" value="ARM-like"/>
</dbReference>
<dbReference type="GO" id="GO:0090307">
    <property type="term" value="P:mitotic spindle assembly"/>
    <property type="evidence" value="ECO:0007669"/>
    <property type="project" value="TreeGrafter"/>
</dbReference>
<dbReference type="InterPro" id="IPR016024">
    <property type="entry name" value="ARM-type_fold"/>
</dbReference>
<dbReference type="Pfam" id="PF12348">
    <property type="entry name" value="CLASP_N"/>
    <property type="match status" value="1"/>
</dbReference>
<dbReference type="GO" id="GO:1990023">
    <property type="term" value="C:mitotic spindle midzone"/>
    <property type="evidence" value="ECO:0007669"/>
    <property type="project" value="TreeGrafter"/>
</dbReference>
<protein>
    <submittedName>
        <fullName evidence="8">Clasp N terminal-domain-containing protein</fullName>
    </submittedName>
</protein>
<dbReference type="GO" id="GO:0005815">
    <property type="term" value="C:microtubule organizing center"/>
    <property type="evidence" value="ECO:0007669"/>
    <property type="project" value="TreeGrafter"/>
</dbReference>
<evidence type="ECO:0000256" key="6">
    <source>
        <dbReference type="SAM" id="MobiDB-lite"/>
    </source>
</evidence>
<dbReference type="SUPFAM" id="SSF48371">
    <property type="entry name" value="ARM repeat"/>
    <property type="match status" value="1"/>
</dbReference>
<dbReference type="InterPro" id="IPR024395">
    <property type="entry name" value="CLASP_N_dom"/>
</dbReference>
<evidence type="ECO:0000256" key="4">
    <source>
        <dbReference type="ARBA" id="ARBA00022701"/>
    </source>
</evidence>
<gene>
    <name evidence="8" type="ORF">GGX14DRAFT_451753</name>
</gene>
<evidence type="ECO:0000256" key="2">
    <source>
        <dbReference type="ARBA" id="ARBA00009549"/>
    </source>
</evidence>
<feature type="region of interest" description="Disordered" evidence="6">
    <location>
        <begin position="236"/>
        <end position="283"/>
    </location>
</feature>
<feature type="region of interest" description="Disordered" evidence="6">
    <location>
        <begin position="344"/>
        <end position="367"/>
    </location>
</feature>
<keyword evidence="4" id="KW-0493">Microtubule</keyword>
<evidence type="ECO:0000313" key="9">
    <source>
        <dbReference type="Proteomes" id="UP001219525"/>
    </source>
</evidence>
<feature type="compositionally biased region" description="Basic and acidic residues" evidence="6">
    <location>
        <begin position="434"/>
        <end position="446"/>
    </location>
</feature>